<organism evidence="2 3">
    <name type="scientific">Halalkalibacter alkaliphilus</name>
    <dbReference type="NCBI Taxonomy" id="2917993"/>
    <lineage>
        <taxon>Bacteria</taxon>
        <taxon>Bacillati</taxon>
        <taxon>Bacillota</taxon>
        <taxon>Bacilli</taxon>
        <taxon>Bacillales</taxon>
        <taxon>Bacillaceae</taxon>
        <taxon>Halalkalibacter</taxon>
    </lineage>
</organism>
<keyword evidence="1" id="KW-0732">Signal</keyword>
<dbReference type="PROSITE" id="PS51257">
    <property type="entry name" value="PROKAR_LIPOPROTEIN"/>
    <property type="match status" value="1"/>
</dbReference>
<protein>
    <recommendedName>
        <fullName evidence="4">Lipoprotein</fullName>
    </recommendedName>
</protein>
<comment type="caution">
    <text evidence="2">The sequence shown here is derived from an EMBL/GenBank/DDBJ whole genome shotgun (WGS) entry which is preliminary data.</text>
</comment>
<reference evidence="2" key="1">
    <citation type="submission" date="2022-02" db="EMBL/GenBank/DDBJ databases">
        <title>Halalkalibacter sp. nov. isolated from Lonar Lake, India.</title>
        <authorList>
            <person name="Joshi A."/>
            <person name="Thite S."/>
            <person name="Lodha T."/>
        </authorList>
    </citation>
    <scope>NUCLEOTIDE SEQUENCE</scope>
    <source>
        <strain evidence="2">MEB205</strain>
    </source>
</reference>
<feature type="chain" id="PRO_5040793881" description="Lipoprotein" evidence="1">
    <location>
        <begin position="23"/>
        <end position="153"/>
    </location>
</feature>
<evidence type="ECO:0000256" key="1">
    <source>
        <dbReference type="SAM" id="SignalP"/>
    </source>
</evidence>
<feature type="signal peptide" evidence="1">
    <location>
        <begin position="1"/>
        <end position="22"/>
    </location>
</feature>
<keyword evidence="3" id="KW-1185">Reference proteome</keyword>
<accession>A0A9X2CWU9</accession>
<dbReference type="EMBL" id="JAKRYL010000041">
    <property type="protein sequence ID" value="MCL7749816.1"/>
    <property type="molecule type" value="Genomic_DNA"/>
</dbReference>
<evidence type="ECO:0008006" key="4">
    <source>
        <dbReference type="Google" id="ProtNLM"/>
    </source>
</evidence>
<gene>
    <name evidence="2" type="ORF">MF646_22115</name>
</gene>
<evidence type="ECO:0000313" key="3">
    <source>
        <dbReference type="Proteomes" id="UP001139150"/>
    </source>
</evidence>
<evidence type="ECO:0000313" key="2">
    <source>
        <dbReference type="EMBL" id="MCL7749816.1"/>
    </source>
</evidence>
<sequence length="153" mass="17555">MKMFFTMFVCALLLAGCTSGSAEVENFIHEGTAKLEIKGEKQYFMRTLEQVQGEWKAEITPRKNKEQHWEYKISLQYLGSANISKMTVSIENGTIDITDPFEANSDKIIVAGFTTPEPVEQTNILIEYKEEVREGFIQHKEQFTFLLLNTEGF</sequence>
<dbReference type="RefSeq" id="WP_250098670.1">
    <property type="nucleotide sequence ID" value="NZ_JAKRYL010000041.1"/>
</dbReference>
<proteinExistence type="predicted"/>
<name>A0A9X2CWU9_9BACI</name>
<dbReference type="Proteomes" id="UP001139150">
    <property type="component" value="Unassembled WGS sequence"/>
</dbReference>
<dbReference type="AlphaFoldDB" id="A0A9X2CWU9"/>